<dbReference type="PIRSF" id="PIRSF021239">
    <property type="entry name" value="UCP021239"/>
    <property type="match status" value="1"/>
</dbReference>
<dbReference type="Proteomes" id="UP000014614">
    <property type="component" value="Unassembled WGS sequence"/>
</dbReference>
<keyword evidence="1" id="KW-0812">Transmembrane</keyword>
<feature type="transmembrane region" description="Helical" evidence="1">
    <location>
        <begin position="7"/>
        <end position="25"/>
    </location>
</feature>
<dbReference type="RefSeq" id="WP_016662458.1">
    <property type="nucleotide sequence ID" value="NZ_KE340314.1"/>
</dbReference>
<protein>
    <recommendedName>
        <fullName evidence="4">DMT family protein</fullName>
    </recommendedName>
</protein>
<keyword evidence="1" id="KW-0472">Membrane</keyword>
<keyword evidence="1" id="KW-1133">Transmembrane helix</keyword>
<dbReference type="HOGENOM" id="CLU_133782_0_0_10"/>
<evidence type="ECO:0000313" key="3">
    <source>
        <dbReference type="Proteomes" id="UP000014614"/>
    </source>
</evidence>
<evidence type="ECO:0000313" key="2">
    <source>
        <dbReference type="EMBL" id="EPH18555.1"/>
    </source>
</evidence>
<name>S3ZCR9_BACSE</name>
<gene>
    <name evidence="2" type="ORF">HMPREF1181_02747</name>
</gene>
<dbReference type="PATRIC" id="fig|1073351.3.peg.2780"/>
<sequence length="123" mass="14203">MKSFYTIGLLIISNIFMTFAWYGHLKLKQESSWFASLPLIGVVTFSWSIAFFEYLFQIPANRIGFIDNGGPFSLMQLKIIQEVITLIIFTVFTTVLFKGESLHWNHIAAFVCLILAVYFVFMK</sequence>
<dbReference type="EMBL" id="ATFP01000043">
    <property type="protein sequence ID" value="EPH18555.1"/>
    <property type="molecule type" value="Genomic_DNA"/>
</dbReference>
<dbReference type="AlphaFoldDB" id="S3ZCR9"/>
<evidence type="ECO:0008006" key="4">
    <source>
        <dbReference type="Google" id="ProtNLM"/>
    </source>
</evidence>
<feature type="transmembrane region" description="Helical" evidence="1">
    <location>
        <begin position="37"/>
        <end position="56"/>
    </location>
</feature>
<dbReference type="OrthoDB" id="9805206at2"/>
<dbReference type="Pfam" id="PF04342">
    <property type="entry name" value="DMT_6"/>
    <property type="match status" value="1"/>
</dbReference>
<dbReference type="InterPro" id="IPR007437">
    <property type="entry name" value="DUF486"/>
</dbReference>
<comment type="caution">
    <text evidence="2">The sequence shown here is derived from an EMBL/GenBank/DDBJ whole genome shotgun (WGS) entry which is preliminary data.</text>
</comment>
<feature type="transmembrane region" description="Helical" evidence="1">
    <location>
        <begin position="103"/>
        <end position="121"/>
    </location>
</feature>
<evidence type="ECO:0000256" key="1">
    <source>
        <dbReference type="SAM" id="Phobius"/>
    </source>
</evidence>
<dbReference type="PANTHER" id="PTHR38482">
    <property type="entry name" value="DMT FAMILY PROTEIN"/>
    <property type="match status" value="1"/>
</dbReference>
<reference evidence="2 3" key="1">
    <citation type="submission" date="2013-05" db="EMBL/GenBank/DDBJ databases">
        <title>The Genome Sequence of Bacteroides stercoris CC31F.</title>
        <authorList>
            <consortium name="The Broad Institute Genomics Platform"/>
            <person name="Earl A."/>
            <person name="Ward D."/>
            <person name="Feldgarden M."/>
            <person name="Gevers D."/>
            <person name="Oliphant K."/>
            <person name="Allen-Vercoe E."/>
            <person name="Walker B."/>
            <person name="Young S."/>
            <person name="Zeng Q."/>
            <person name="Gargeya S."/>
            <person name="Fitzgerald M."/>
            <person name="Haas B."/>
            <person name="Abouelleil A."/>
            <person name="Allen A.W."/>
            <person name="Alvarado L."/>
            <person name="Arachchi H.M."/>
            <person name="Berlin A.M."/>
            <person name="Chapman S.B."/>
            <person name="Gainer-Dewar J."/>
            <person name="Goldberg J."/>
            <person name="Griggs A."/>
            <person name="Gujja S."/>
            <person name="Hansen M."/>
            <person name="Howarth C."/>
            <person name="Imamovic A."/>
            <person name="Ireland A."/>
            <person name="Larimer J."/>
            <person name="McCowan C."/>
            <person name="Murphy C."/>
            <person name="Pearson M."/>
            <person name="Poon T.W."/>
            <person name="Priest M."/>
            <person name="Roberts A."/>
            <person name="Saif S."/>
            <person name="Shea T."/>
            <person name="Sisk P."/>
            <person name="Sykes S."/>
            <person name="Wortman J."/>
            <person name="Nusbaum C."/>
            <person name="Birren B."/>
        </authorList>
    </citation>
    <scope>NUCLEOTIDE SEQUENCE [LARGE SCALE GENOMIC DNA]</scope>
    <source>
        <strain evidence="2 3">CC31F</strain>
    </source>
</reference>
<organism evidence="2 3">
    <name type="scientific">Bacteroides stercoris CC31F</name>
    <dbReference type="NCBI Taxonomy" id="1073351"/>
    <lineage>
        <taxon>Bacteria</taxon>
        <taxon>Pseudomonadati</taxon>
        <taxon>Bacteroidota</taxon>
        <taxon>Bacteroidia</taxon>
        <taxon>Bacteroidales</taxon>
        <taxon>Bacteroidaceae</taxon>
        <taxon>Bacteroides</taxon>
    </lineage>
</organism>
<feature type="transmembrane region" description="Helical" evidence="1">
    <location>
        <begin position="77"/>
        <end position="97"/>
    </location>
</feature>
<dbReference type="PANTHER" id="PTHR38482:SF1">
    <property type="entry name" value="DMT FAMILY PROTEIN"/>
    <property type="match status" value="1"/>
</dbReference>
<proteinExistence type="predicted"/>
<accession>S3ZCR9</accession>